<dbReference type="InterPro" id="IPR043502">
    <property type="entry name" value="DNA/RNA_pol_sf"/>
</dbReference>
<keyword evidence="6" id="KW-0378">Hydrolase</keyword>
<keyword evidence="10" id="KW-1185">Reference proteome</keyword>
<dbReference type="Gene3D" id="3.30.70.270">
    <property type="match status" value="1"/>
</dbReference>
<name>A0AAV4GI24_9GAST</name>
<dbReference type="Gene3D" id="3.10.10.10">
    <property type="entry name" value="HIV Type 1 Reverse Transcriptase, subunit A, domain 1"/>
    <property type="match status" value="1"/>
</dbReference>
<evidence type="ECO:0000256" key="6">
    <source>
        <dbReference type="ARBA" id="ARBA00022801"/>
    </source>
</evidence>
<evidence type="ECO:0000256" key="1">
    <source>
        <dbReference type="ARBA" id="ARBA00022670"/>
    </source>
</evidence>
<evidence type="ECO:0000256" key="4">
    <source>
        <dbReference type="ARBA" id="ARBA00022722"/>
    </source>
</evidence>
<dbReference type="GO" id="GO:0004519">
    <property type="term" value="F:endonuclease activity"/>
    <property type="evidence" value="ECO:0007669"/>
    <property type="project" value="UniProtKB-KW"/>
</dbReference>
<keyword evidence="3" id="KW-0548">Nucleotidyltransferase</keyword>
<organism evidence="9 10">
    <name type="scientific">Elysia marginata</name>
    <dbReference type="NCBI Taxonomy" id="1093978"/>
    <lineage>
        <taxon>Eukaryota</taxon>
        <taxon>Metazoa</taxon>
        <taxon>Spiralia</taxon>
        <taxon>Lophotrochozoa</taxon>
        <taxon>Mollusca</taxon>
        <taxon>Gastropoda</taxon>
        <taxon>Heterobranchia</taxon>
        <taxon>Euthyneura</taxon>
        <taxon>Panpulmonata</taxon>
        <taxon>Sacoglossa</taxon>
        <taxon>Placobranchoidea</taxon>
        <taxon>Plakobranchidae</taxon>
        <taxon>Elysia</taxon>
    </lineage>
</organism>
<gene>
    <name evidence="9" type="ORF">ElyMa_002430900</name>
</gene>
<evidence type="ECO:0000313" key="10">
    <source>
        <dbReference type="Proteomes" id="UP000762676"/>
    </source>
</evidence>
<reference evidence="9 10" key="1">
    <citation type="journal article" date="2021" name="Elife">
        <title>Chloroplast acquisition without the gene transfer in kleptoplastic sea slugs, Plakobranchus ocellatus.</title>
        <authorList>
            <person name="Maeda T."/>
            <person name="Takahashi S."/>
            <person name="Yoshida T."/>
            <person name="Shimamura S."/>
            <person name="Takaki Y."/>
            <person name="Nagai Y."/>
            <person name="Toyoda A."/>
            <person name="Suzuki Y."/>
            <person name="Arimoto A."/>
            <person name="Ishii H."/>
            <person name="Satoh N."/>
            <person name="Nishiyama T."/>
            <person name="Hasebe M."/>
            <person name="Maruyama T."/>
            <person name="Minagawa J."/>
            <person name="Obokata J."/>
            <person name="Shigenobu S."/>
        </authorList>
    </citation>
    <scope>NUCLEOTIDE SEQUENCE [LARGE SCALE GENOMIC DNA]</scope>
</reference>
<evidence type="ECO:0000259" key="8">
    <source>
        <dbReference type="Pfam" id="PF00078"/>
    </source>
</evidence>
<evidence type="ECO:0000256" key="5">
    <source>
        <dbReference type="ARBA" id="ARBA00022759"/>
    </source>
</evidence>
<dbReference type="EMBL" id="BMAT01004972">
    <property type="protein sequence ID" value="GFR84971.1"/>
    <property type="molecule type" value="Genomic_DNA"/>
</dbReference>
<dbReference type="PANTHER" id="PTHR24559">
    <property type="entry name" value="TRANSPOSON TY3-I GAG-POL POLYPROTEIN"/>
    <property type="match status" value="1"/>
</dbReference>
<dbReference type="AlphaFoldDB" id="A0AAV4GI24"/>
<keyword evidence="5" id="KW-0255">Endonuclease</keyword>
<dbReference type="GO" id="GO:0006508">
    <property type="term" value="P:proteolysis"/>
    <property type="evidence" value="ECO:0007669"/>
    <property type="project" value="UniProtKB-KW"/>
</dbReference>
<comment type="caution">
    <text evidence="9">The sequence shown here is derived from an EMBL/GenBank/DDBJ whole genome shotgun (WGS) entry which is preliminary data.</text>
</comment>
<sequence>MHPDNILKTAIITPFGLYEFLRMPFGLKNAVQTFQRLMDTVLLGLSCEFVYLDDILVASSSDQEHLQDIRSVCSRLQDLVW</sequence>
<keyword evidence="7" id="KW-0695">RNA-directed DNA polymerase</keyword>
<keyword evidence="2" id="KW-0808">Transferase</keyword>
<evidence type="ECO:0000256" key="7">
    <source>
        <dbReference type="ARBA" id="ARBA00022918"/>
    </source>
</evidence>
<evidence type="ECO:0000256" key="2">
    <source>
        <dbReference type="ARBA" id="ARBA00022679"/>
    </source>
</evidence>
<proteinExistence type="predicted"/>
<dbReference type="Proteomes" id="UP000762676">
    <property type="component" value="Unassembled WGS sequence"/>
</dbReference>
<evidence type="ECO:0000256" key="3">
    <source>
        <dbReference type="ARBA" id="ARBA00022695"/>
    </source>
</evidence>
<dbReference type="GO" id="GO:0008233">
    <property type="term" value="F:peptidase activity"/>
    <property type="evidence" value="ECO:0007669"/>
    <property type="project" value="UniProtKB-KW"/>
</dbReference>
<dbReference type="InterPro" id="IPR053134">
    <property type="entry name" value="RNA-dir_DNA_polymerase"/>
</dbReference>
<dbReference type="SUPFAM" id="SSF56672">
    <property type="entry name" value="DNA/RNA polymerases"/>
    <property type="match status" value="1"/>
</dbReference>
<dbReference type="FunFam" id="3.10.10.10:FF:000007">
    <property type="entry name" value="Retrovirus-related Pol polyprotein from transposon 17.6-like Protein"/>
    <property type="match status" value="1"/>
</dbReference>
<keyword evidence="1" id="KW-0645">Protease</keyword>
<protein>
    <submittedName>
        <fullName evidence="9">Pol polyprotein</fullName>
    </submittedName>
</protein>
<feature type="domain" description="Reverse transcriptase" evidence="8">
    <location>
        <begin position="15"/>
        <end position="78"/>
    </location>
</feature>
<dbReference type="InterPro" id="IPR000477">
    <property type="entry name" value="RT_dom"/>
</dbReference>
<dbReference type="GO" id="GO:0003964">
    <property type="term" value="F:RNA-directed DNA polymerase activity"/>
    <property type="evidence" value="ECO:0007669"/>
    <property type="project" value="UniProtKB-KW"/>
</dbReference>
<dbReference type="Pfam" id="PF00078">
    <property type="entry name" value="RVT_1"/>
    <property type="match status" value="1"/>
</dbReference>
<keyword evidence="4" id="KW-0540">Nuclease</keyword>
<dbReference type="CDD" id="cd01647">
    <property type="entry name" value="RT_LTR"/>
    <property type="match status" value="1"/>
</dbReference>
<accession>A0AAV4GI24</accession>
<evidence type="ECO:0000313" key="9">
    <source>
        <dbReference type="EMBL" id="GFR84971.1"/>
    </source>
</evidence>
<dbReference type="InterPro" id="IPR043128">
    <property type="entry name" value="Rev_trsase/Diguanyl_cyclase"/>
</dbReference>
<dbReference type="PANTHER" id="PTHR24559:SF444">
    <property type="entry name" value="REVERSE TRANSCRIPTASE DOMAIN-CONTAINING PROTEIN"/>
    <property type="match status" value="1"/>
</dbReference>